<comment type="similarity">
    <text evidence="1">Belongs to the enoyl-CoA hydratase/isomerase family.</text>
</comment>
<dbReference type="AlphaFoldDB" id="A0A520MGU9"/>
<keyword evidence="2" id="KW-0413">Isomerase</keyword>
<dbReference type="Gene3D" id="1.10.12.10">
    <property type="entry name" value="Lyase 2-enoyl-coa Hydratase, Chain A, domain 2"/>
    <property type="match status" value="1"/>
</dbReference>
<evidence type="ECO:0000256" key="1">
    <source>
        <dbReference type="ARBA" id="ARBA00005254"/>
    </source>
</evidence>
<name>A0A520MGU9_9GAMM</name>
<dbReference type="InterPro" id="IPR051683">
    <property type="entry name" value="Enoyl-CoA_Hydratase/Isomerase"/>
</dbReference>
<accession>A0A520MGU9</accession>
<dbReference type="Proteomes" id="UP000315889">
    <property type="component" value="Unassembled WGS sequence"/>
</dbReference>
<dbReference type="Pfam" id="PF00378">
    <property type="entry name" value="ECH_1"/>
    <property type="match status" value="1"/>
</dbReference>
<organism evidence="2 3">
    <name type="scientific">SAR92 clade bacterium</name>
    <dbReference type="NCBI Taxonomy" id="2315479"/>
    <lineage>
        <taxon>Bacteria</taxon>
        <taxon>Pseudomonadati</taxon>
        <taxon>Pseudomonadota</taxon>
        <taxon>Gammaproteobacteria</taxon>
        <taxon>Cellvibrionales</taxon>
        <taxon>Porticoccaceae</taxon>
        <taxon>SAR92 clade</taxon>
    </lineage>
</organism>
<dbReference type="SUPFAM" id="SSF52096">
    <property type="entry name" value="ClpP/crotonase"/>
    <property type="match status" value="1"/>
</dbReference>
<proteinExistence type="inferred from homology"/>
<dbReference type="Gene3D" id="3.90.226.10">
    <property type="entry name" value="2-enoyl-CoA Hydratase, Chain A, domain 1"/>
    <property type="match status" value="1"/>
</dbReference>
<sequence>MSDLAKTQLPTTNALVLERQDSVLKVWFNRPEAKNALNTEMTDELVNVLSLVKDDRSIRTIVLRGKGGVFCAGGDIKGFKSDMQSADADEVAKGNRSFGDVMIMLNEQPQVVIILVEGAAIGGGLGLACVADVTLVTADARFRLSETSLGIPPAQIAPFVTERVGLTQARRLMLTGARFKGEEAVKLGIAHGVADNVGDLEAQCEAILQQINACAPGANAVTKGILFETLRRPRAEALDFASRGFAQCMLSSEGMEGVAAFVEKRKAYWSEEA</sequence>
<dbReference type="GO" id="GO:0008300">
    <property type="term" value="P:isoprenoid catabolic process"/>
    <property type="evidence" value="ECO:0007669"/>
    <property type="project" value="TreeGrafter"/>
</dbReference>
<dbReference type="PANTHER" id="PTHR42964">
    <property type="entry name" value="ENOYL-COA HYDRATASE"/>
    <property type="match status" value="1"/>
</dbReference>
<dbReference type="PANTHER" id="PTHR42964:SF1">
    <property type="entry name" value="POLYKETIDE BIOSYNTHESIS ENOYL-COA HYDRATASE PKSH-RELATED"/>
    <property type="match status" value="1"/>
</dbReference>
<dbReference type="GO" id="GO:0016853">
    <property type="term" value="F:isomerase activity"/>
    <property type="evidence" value="ECO:0007669"/>
    <property type="project" value="UniProtKB-KW"/>
</dbReference>
<gene>
    <name evidence="2" type="ORF">EVB03_04060</name>
</gene>
<dbReference type="InterPro" id="IPR014748">
    <property type="entry name" value="Enoyl-CoA_hydra_C"/>
</dbReference>
<dbReference type="CDD" id="cd06558">
    <property type="entry name" value="crotonase-like"/>
    <property type="match status" value="1"/>
</dbReference>
<dbReference type="InterPro" id="IPR001753">
    <property type="entry name" value="Enoyl-CoA_hydra/iso"/>
</dbReference>
<evidence type="ECO:0000313" key="2">
    <source>
        <dbReference type="EMBL" id="RZO20443.1"/>
    </source>
</evidence>
<comment type="caution">
    <text evidence="2">The sequence shown here is derived from an EMBL/GenBank/DDBJ whole genome shotgun (WGS) entry which is preliminary data.</text>
</comment>
<dbReference type="InterPro" id="IPR029045">
    <property type="entry name" value="ClpP/crotonase-like_dom_sf"/>
</dbReference>
<protein>
    <submittedName>
        <fullName evidence="2">Enoyl-CoA hydratase/isomerase family protein</fullName>
    </submittedName>
</protein>
<dbReference type="EMBL" id="SHBP01000004">
    <property type="protein sequence ID" value="RZO20443.1"/>
    <property type="molecule type" value="Genomic_DNA"/>
</dbReference>
<reference evidence="2 3" key="1">
    <citation type="submission" date="2019-02" db="EMBL/GenBank/DDBJ databases">
        <title>Prokaryotic population dynamics and viral predation in marine succession experiment using metagenomics: the confinement effect.</title>
        <authorList>
            <person name="Haro-Moreno J.M."/>
            <person name="Rodriguez-Valera F."/>
            <person name="Lopez-Perez M."/>
        </authorList>
    </citation>
    <scope>NUCLEOTIDE SEQUENCE [LARGE SCALE GENOMIC DNA]</scope>
    <source>
        <strain evidence="2">MED-G170</strain>
    </source>
</reference>
<evidence type="ECO:0000313" key="3">
    <source>
        <dbReference type="Proteomes" id="UP000315889"/>
    </source>
</evidence>